<proteinExistence type="inferred from homology"/>
<evidence type="ECO:0000256" key="8">
    <source>
        <dbReference type="ARBA" id="ARBA00023136"/>
    </source>
</evidence>
<feature type="transmembrane region" description="Helical" evidence="9">
    <location>
        <begin position="342"/>
        <end position="367"/>
    </location>
</feature>
<feature type="transmembrane region" description="Helical" evidence="9">
    <location>
        <begin position="445"/>
        <end position="471"/>
    </location>
</feature>
<evidence type="ECO:0000256" key="2">
    <source>
        <dbReference type="ARBA" id="ARBA00009047"/>
    </source>
</evidence>
<dbReference type="Gene3D" id="1.10.3720.10">
    <property type="entry name" value="MetI-like"/>
    <property type="match status" value="1"/>
</dbReference>
<evidence type="ECO:0000256" key="5">
    <source>
        <dbReference type="ARBA" id="ARBA00022597"/>
    </source>
</evidence>
<gene>
    <name evidence="11" type="primary">ganP</name>
    <name evidence="11" type="ORF">SLITO_v1c06640</name>
</gene>
<feature type="transmembrane region" description="Helical" evidence="9">
    <location>
        <begin position="515"/>
        <end position="537"/>
    </location>
</feature>
<evidence type="ECO:0000256" key="3">
    <source>
        <dbReference type="ARBA" id="ARBA00022448"/>
    </source>
</evidence>
<dbReference type="STRING" id="216942.SLITO_v1c06640"/>
<dbReference type="PANTHER" id="PTHR47314:SF1">
    <property type="entry name" value="MALTOSE_MALTODEXTRIN TRANSPORT SYSTEM PERMEASE PROTEIN MALF"/>
    <property type="match status" value="1"/>
</dbReference>
<dbReference type="KEGG" id="sll:SLITO_v1c06640"/>
<dbReference type="PATRIC" id="fig|216942.3.peg.674"/>
<keyword evidence="12" id="KW-1185">Reference proteome</keyword>
<reference evidence="11 12" key="1">
    <citation type="journal article" date="2015" name="Genome Announc.">
        <title>Complete Genome Sequence of Spiroplasma litorale TN-1T (DSM 21781), a Bacterium Isolated from a Green-Eyed Horsefly (Tabanus nigrovittatus).</title>
        <authorList>
            <person name="Lo W.S."/>
            <person name="Lai Y.C."/>
            <person name="Lien Y.W."/>
            <person name="Wang T.H."/>
            <person name="Kuo C.H."/>
        </authorList>
    </citation>
    <scope>NUCLEOTIDE SEQUENCE [LARGE SCALE GENOMIC DNA]</scope>
    <source>
        <strain evidence="11 12">TN-1</strain>
    </source>
</reference>
<evidence type="ECO:0000259" key="10">
    <source>
        <dbReference type="PROSITE" id="PS50928"/>
    </source>
</evidence>
<dbReference type="GO" id="GO:0042956">
    <property type="term" value="P:maltodextrin transmembrane transport"/>
    <property type="evidence" value="ECO:0007669"/>
    <property type="project" value="TreeGrafter"/>
</dbReference>
<evidence type="ECO:0000313" key="12">
    <source>
        <dbReference type="Proteomes" id="UP000067476"/>
    </source>
</evidence>
<evidence type="ECO:0000256" key="1">
    <source>
        <dbReference type="ARBA" id="ARBA00004651"/>
    </source>
</evidence>
<dbReference type="PANTHER" id="PTHR47314">
    <property type="entry name" value="MALTOSE/MALTODEXTRIN TRANSPORT SYSTEM PERMEASE PROTEIN MALF"/>
    <property type="match status" value="1"/>
</dbReference>
<dbReference type="GO" id="GO:0015423">
    <property type="term" value="F:ABC-type maltose transporter activity"/>
    <property type="evidence" value="ECO:0007669"/>
    <property type="project" value="TreeGrafter"/>
</dbReference>
<evidence type="ECO:0000256" key="7">
    <source>
        <dbReference type="ARBA" id="ARBA00022989"/>
    </source>
</evidence>
<protein>
    <submittedName>
        <fullName evidence="11">Arabinogalactan oligomer / maltooligosaccharide transport system permease protein</fullName>
    </submittedName>
</protein>
<evidence type="ECO:0000313" key="11">
    <source>
        <dbReference type="EMBL" id="AKX34293.1"/>
    </source>
</evidence>
<evidence type="ECO:0000256" key="6">
    <source>
        <dbReference type="ARBA" id="ARBA00022692"/>
    </source>
</evidence>
<feature type="transmembrane region" description="Helical" evidence="9">
    <location>
        <begin position="644"/>
        <end position="665"/>
    </location>
</feature>
<dbReference type="SUPFAM" id="SSF161098">
    <property type="entry name" value="MetI-like"/>
    <property type="match status" value="1"/>
</dbReference>
<dbReference type="GO" id="GO:1990060">
    <property type="term" value="C:maltose transport complex"/>
    <property type="evidence" value="ECO:0007669"/>
    <property type="project" value="TreeGrafter"/>
</dbReference>
<dbReference type="Proteomes" id="UP000067476">
    <property type="component" value="Chromosome"/>
</dbReference>
<dbReference type="CDD" id="cd06261">
    <property type="entry name" value="TM_PBP2"/>
    <property type="match status" value="1"/>
</dbReference>
<dbReference type="Pfam" id="PF00528">
    <property type="entry name" value="BPD_transp_1"/>
    <property type="match status" value="1"/>
</dbReference>
<feature type="transmembrane region" description="Helical" evidence="9">
    <location>
        <begin position="598"/>
        <end position="618"/>
    </location>
</feature>
<keyword evidence="7 9" id="KW-1133">Transmembrane helix</keyword>
<feature type="transmembrane region" description="Helical" evidence="9">
    <location>
        <begin position="711"/>
        <end position="736"/>
    </location>
</feature>
<dbReference type="EMBL" id="CP012357">
    <property type="protein sequence ID" value="AKX34293.1"/>
    <property type="molecule type" value="Genomic_DNA"/>
</dbReference>
<organism evidence="11 12">
    <name type="scientific">Spiroplasma litorale</name>
    <dbReference type="NCBI Taxonomy" id="216942"/>
    <lineage>
        <taxon>Bacteria</taxon>
        <taxon>Bacillati</taxon>
        <taxon>Mycoplasmatota</taxon>
        <taxon>Mollicutes</taxon>
        <taxon>Entomoplasmatales</taxon>
        <taxon>Spiroplasmataceae</taxon>
        <taxon>Spiroplasma</taxon>
    </lineage>
</organism>
<dbReference type="PROSITE" id="PS50928">
    <property type="entry name" value="ABC_TM1"/>
    <property type="match status" value="1"/>
</dbReference>
<feature type="domain" description="ABC transmembrane type-1" evidence="10">
    <location>
        <begin position="511"/>
        <end position="735"/>
    </location>
</feature>
<name>A0A0K1W2A2_9MOLU</name>
<feature type="transmembrane region" description="Helical" evidence="9">
    <location>
        <begin position="387"/>
        <end position="410"/>
    </location>
</feature>
<dbReference type="InterPro" id="IPR035906">
    <property type="entry name" value="MetI-like_sf"/>
</dbReference>
<sequence length="745" mass="85771">MNSFINSQIDFLNKEKQLTQLESSKKNNDYAKKIYLELKSTIKNDLTFLVNVKQMQFINNGDVNNKNLFSSKKINSYLENKDEQFIRRFFYKKSELKNIKADTFNNEKELEYIEKKEHYWTLRWYSLKNKYIKKINILFLSLAHRSALKIVKKFDILLNNDGDIMYSKKVKYSSETIQNNLLLQKKEYKNLIISIKNDDKLEKLNKIKSHYENYKDFNYDYEYKYKKCIVDIEYYNEINNIKESHLNNIKNFRKQIFKTNATEKINLFTKIKIYKKNYDDYRSEKFTYISEIKKNKLNRAHGMQRINNEIPIENKSRTIWLATLFMLIPGASQFIHKQNLKAIIYLLLLPLNIIFLIYSLGIINIGGNGIFGLGDFGKSTPGPDTDGRYYLVEGVLSIVFLTFVLGYWICNIYDSIIVNKQINMGARPHNNSQTRNFLSSQGVPYIVSLPAILSIIFLSLVPIFATVLIAFTNYGKGNDPAKLNQYISWVGFENFTTLFAGEYKNSFAYVLQWTLIWTILASVGGIIAGWAASFLMNNKRVMCKPLLRLVMMLPWAIPSFITILVFSILLGSKQVNDFTQKYLGVSGWRTKESEARTAIIFIQAWLAQSNFFLLVTGIRQTISKDLEEASIVDGTSRAGFNIKIVIPIIATQIAPMLLATFIANFGNFNMIALYNANVIATDAAGIPLKGNPGVVDIFISFIYKLSTTASFYNYGISAAMLLISSSIVVALNAISLRRMKVFKNK</sequence>
<keyword evidence="3 9" id="KW-0813">Transport</keyword>
<keyword evidence="4" id="KW-1003">Cell membrane</keyword>
<feature type="transmembrane region" description="Helical" evidence="9">
    <location>
        <begin position="318"/>
        <end position="335"/>
    </location>
</feature>
<dbReference type="OrthoDB" id="9778687at2"/>
<keyword evidence="8 9" id="KW-0472">Membrane</keyword>
<evidence type="ECO:0000256" key="4">
    <source>
        <dbReference type="ARBA" id="ARBA00022475"/>
    </source>
</evidence>
<keyword evidence="5" id="KW-0762">Sugar transport</keyword>
<comment type="subcellular location">
    <subcellularLocation>
        <location evidence="1 9">Cell membrane</location>
        <topology evidence="1 9">Multi-pass membrane protein</topology>
    </subcellularLocation>
</comment>
<dbReference type="RefSeq" id="WP_075058389.1">
    <property type="nucleotide sequence ID" value="NZ_CP012357.1"/>
</dbReference>
<accession>A0A0K1W2A2</accession>
<dbReference type="AlphaFoldDB" id="A0A0K1W2A2"/>
<feature type="transmembrane region" description="Helical" evidence="9">
    <location>
        <begin position="549"/>
        <end position="570"/>
    </location>
</feature>
<keyword evidence="6 9" id="KW-0812">Transmembrane</keyword>
<dbReference type="InterPro" id="IPR000515">
    <property type="entry name" value="MetI-like"/>
</dbReference>
<comment type="similarity">
    <text evidence="2">Belongs to the binding-protein-dependent transport system permease family. MalFG subfamily.</text>
</comment>
<evidence type="ECO:0000256" key="9">
    <source>
        <dbReference type="RuleBase" id="RU363032"/>
    </source>
</evidence>